<evidence type="ECO:0000313" key="1">
    <source>
        <dbReference type="EMBL" id="CAB4046275.1"/>
    </source>
</evidence>
<dbReference type="OrthoDB" id="8958038at2759"/>
<dbReference type="Gene3D" id="3.30.420.10">
    <property type="entry name" value="Ribonuclease H-like superfamily/Ribonuclease H"/>
    <property type="match status" value="1"/>
</dbReference>
<dbReference type="PANTHER" id="PTHR47331">
    <property type="entry name" value="PHD-TYPE DOMAIN-CONTAINING PROTEIN"/>
    <property type="match status" value="1"/>
</dbReference>
<accession>A0A6S7KL70</accession>
<proteinExistence type="predicted"/>
<dbReference type="GO" id="GO:0003676">
    <property type="term" value="F:nucleic acid binding"/>
    <property type="evidence" value="ECO:0007669"/>
    <property type="project" value="InterPro"/>
</dbReference>
<dbReference type="GO" id="GO:0015074">
    <property type="term" value="P:DNA integration"/>
    <property type="evidence" value="ECO:0007669"/>
    <property type="project" value="InterPro"/>
</dbReference>
<dbReference type="SUPFAM" id="SSF53098">
    <property type="entry name" value="Ribonuclease H-like"/>
    <property type="match status" value="1"/>
</dbReference>
<protein>
    <submittedName>
        <fullName evidence="1">PREDICTED: uncharacterized protein LOC105679229</fullName>
    </submittedName>
</protein>
<dbReference type="PANTHER" id="PTHR47331:SF1">
    <property type="entry name" value="GAG-LIKE PROTEIN"/>
    <property type="match status" value="1"/>
</dbReference>
<gene>
    <name evidence="1" type="ORF">PACLA_8A081426</name>
</gene>
<dbReference type="InterPro" id="IPR012337">
    <property type="entry name" value="RNaseH-like_sf"/>
</dbReference>
<reference evidence="1" key="1">
    <citation type="submission" date="2020-04" db="EMBL/GenBank/DDBJ databases">
        <authorList>
            <person name="Alioto T."/>
            <person name="Alioto T."/>
            <person name="Gomez Garrido J."/>
        </authorList>
    </citation>
    <scope>NUCLEOTIDE SEQUENCE</scope>
    <source>
        <strain evidence="1">A484AB</strain>
    </source>
</reference>
<organism evidence="1 2">
    <name type="scientific">Paramuricea clavata</name>
    <name type="common">Red gorgonian</name>
    <name type="synonym">Violescent sea-whip</name>
    <dbReference type="NCBI Taxonomy" id="317549"/>
    <lineage>
        <taxon>Eukaryota</taxon>
        <taxon>Metazoa</taxon>
        <taxon>Cnidaria</taxon>
        <taxon>Anthozoa</taxon>
        <taxon>Octocorallia</taxon>
        <taxon>Malacalcyonacea</taxon>
        <taxon>Plexauridae</taxon>
        <taxon>Paramuricea</taxon>
    </lineage>
</organism>
<dbReference type="Proteomes" id="UP001152795">
    <property type="component" value="Unassembled WGS sequence"/>
</dbReference>
<evidence type="ECO:0000313" key="2">
    <source>
        <dbReference type="Proteomes" id="UP001152795"/>
    </source>
</evidence>
<dbReference type="EMBL" id="CACRXK020048998">
    <property type="protein sequence ID" value="CAB4046275.1"/>
    <property type="molecule type" value="Genomic_DNA"/>
</dbReference>
<dbReference type="InterPro" id="IPR036397">
    <property type="entry name" value="RNaseH_sf"/>
</dbReference>
<dbReference type="InterPro" id="IPR001584">
    <property type="entry name" value="Integrase_cat-core"/>
</dbReference>
<dbReference type="PROSITE" id="PS50994">
    <property type="entry name" value="INTEGRASE"/>
    <property type="match status" value="1"/>
</dbReference>
<comment type="caution">
    <text evidence="1">The sequence shown here is derived from an EMBL/GenBank/DDBJ whole genome shotgun (WGS) entry which is preliminary data.</text>
</comment>
<feature type="non-terminal residue" evidence="1">
    <location>
        <position position="146"/>
    </location>
</feature>
<name>A0A6S7KL70_PARCT</name>
<dbReference type="AlphaFoldDB" id="A0A6S7KL70"/>
<sequence length="146" mass="16296">MATRGVHLEIVTSLSTEQLLMAMKRFSNLRGTPSNIYSDNAAQFERGFKELKSVLNVTNNLLLDESAKREISWHFISPRAPHTGGAWERMVRTVKEALNKVLGKALLNIVELQTVVTEISGLVNDRPLVKAGSQMMDVITPSKLFM</sequence>
<keyword evidence="2" id="KW-1185">Reference proteome</keyword>